<evidence type="ECO:0000313" key="3">
    <source>
        <dbReference type="Proteomes" id="UP001177003"/>
    </source>
</evidence>
<dbReference type="Pfam" id="PF00996">
    <property type="entry name" value="GDI"/>
    <property type="match status" value="1"/>
</dbReference>
<dbReference type="Proteomes" id="UP001177003">
    <property type="component" value="Chromosome 5"/>
</dbReference>
<dbReference type="GO" id="GO:0016192">
    <property type="term" value="P:vesicle-mediated transport"/>
    <property type="evidence" value="ECO:0007669"/>
    <property type="project" value="TreeGrafter"/>
</dbReference>
<gene>
    <name evidence="2" type="ORF">LSALG_LOCUS24963</name>
</gene>
<name>A0AA35Z408_LACSI</name>
<dbReference type="PANTHER" id="PTHR11787">
    <property type="entry name" value="RAB GDP-DISSOCIATION INHIBITOR"/>
    <property type="match status" value="1"/>
</dbReference>
<accession>A0AA35Z408</accession>
<dbReference type="GO" id="GO:0005093">
    <property type="term" value="F:Rab GDP-dissociation inhibitor activity"/>
    <property type="evidence" value="ECO:0007669"/>
    <property type="project" value="TreeGrafter"/>
</dbReference>
<dbReference type="InterPro" id="IPR036188">
    <property type="entry name" value="FAD/NAD-bd_sf"/>
</dbReference>
<protein>
    <submittedName>
        <fullName evidence="2">Uncharacterized protein</fullName>
    </submittedName>
</protein>
<dbReference type="GO" id="GO:0005737">
    <property type="term" value="C:cytoplasm"/>
    <property type="evidence" value="ECO:0007669"/>
    <property type="project" value="TreeGrafter"/>
</dbReference>
<dbReference type="EMBL" id="OX465081">
    <property type="protein sequence ID" value="CAI9285500.1"/>
    <property type="molecule type" value="Genomic_DNA"/>
</dbReference>
<proteinExistence type="inferred from homology"/>
<evidence type="ECO:0000313" key="2">
    <source>
        <dbReference type="EMBL" id="CAI9285500.1"/>
    </source>
</evidence>
<keyword evidence="3" id="KW-1185">Reference proteome</keyword>
<evidence type="ECO:0000256" key="1">
    <source>
        <dbReference type="ARBA" id="ARBA00005593"/>
    </source>
</evidence>
<dbReference type="InterPro" id="IPR018203">
    <property type="entry name" value="GDP_dissociation_inhibitor"/>
</dbReference>
<dbReference type="Gene3D" id="3.50.50.60">
    <property type="entry name" value="FAD/NAD(P)-binding domain"/>
    <property type="match status" value="1"/>
</dbReference>
<organism evidence="2 3">
    <name type="scientific">Lactuca saligna</name>
    <name type="common">Willowleaf lettuce</name>
    <dbReference type="NCBI Taxonomy" id="75948"/>
    <lineage>
        <taxon>Eukaryota</taxon>
        <taxon>Viridiplantae</taxon>
        <taxon>Streptophyta</taxon>
        <taxon>Embryophyta</taxon>
        <taxon>Tracheophyta</taxon>
        <taxon>Spermatophyta</taxon>
        <taxon>Magnoliopsida</taxon>
        <taxon>eudicotyledons</taxon>
        <taxon>Gunneridae</taxon>
        <taxon>Pentapetalae</taxon>
        <taxon>asterids</taxon>
        <taxon>campanulids</taxon>
        <taxon>Asterales</taxon>
        <taxon>Asteraceae</taxon>
        <taxon>Cichorioideae</taxon>
        <taxon>Cichorieae</taxon>
        <taxon>Lactucinae</taxon>
        <taxon>Lactuca</taxon>
    </lineage>
</organism>
<dbReference type="AlphaFoldDB" id="A0AA35Z408"/>
<dbReference type="PANTHER" id="PTHR11787:SF28">
    <property type="entry name" value="GUANOSINE NUCLEOTIDE DIPHOSPHATE DISSOCIATION INHIBITOR"/>
    <property type="match status" value="1"/>
</dbReference>
<sequence>MDCHDSCRTPPLRSTTSISFNAADSDYRLPFDIQLRLLLNTSPTPATRDLFSILLCTVSLAAARLLYVQAFARLSAVYGGTYVLNKPQSKIPLLSKKPVEFEDGKAIGVTLEGETAKCKKVAMGATCRLYRSNNGDDNHEPTKTICRL</sequence>
<comment type="similarity">
    <text evidence="1">Belongs to the Rab GDI family.</text>
</comment>
<dbReference type="GO" id="GO:0007264">
    <property type="term" value="P:small GTPase-mediated signal transduction"/>
    <property type="evidence" value="ECO:0007669"/>
    <property type="project" value="InterPro"/>
</dbReference>
<reference evidence="2" key="1">
    <citation type="submission" date="2023-04" db="EMBL/GenBank/DDBJ databases">
        <authorList>
            <person name="Vijverberg K."/>
            <person name="Xiong W."/>
            <person name="Schranz E."/>
        </authorList>
    </citation>
    <scope>NUCLEOTIDE SEQUENCE</scope>
</reference>